<dbReference type="EMBL" id="AP014958">
    <property type="protein sequence ID" value="BAS76523.1"/>
    <property type="molecule type" value="Genomic_DNA"/>
</dbReference>
<name>A0A0P0VDQ5_ORYSJ</name>
<dbReference type="InParanoid" id="A0A0P0VDQ5"/>
<feature type="compositionally biased region" description="Gly residues" evidence="1">
    <location>
        <begin position="265"/>
        <end position="277"/>
    </location>
</feature>
<feature type="compositionally biased region" description="Basic and acidic residues" evidence="1">
    <location>
        <begin position="89"/>
        <end position="98"/>
    </location>
</feature>
<feature type="non-terminal residue" evidence="2">
    <location>
        <position position="426"/>
    </location>
</feature>
<evidence type="ECO:0000256" key="1">
    <source>
        <dbReference type="SAM" id="MobiDB-lite"/>
    </source>
</evidence>
<accession>A0A0P0VDQ5</accession>
<dbReference type="PaxDb" id="39947-A0A0P0VDQ5"/>
<feature type="compositionally biased region" description="Basic residues" evidence="1">
    <location>
        <begin position="79"/>
        <end position="88"/>
    </location>
</feature>
<feature type="compositionally biased region" description="Basic and acidic residues" evidence="1">
    <location>
        <begin position="400"/>
        <end position="426"/>
    </location>
</feature>
<reference evidence="3" key="1">
    <citation type="journal article" date="2005" name="Nature">
        <title>The map-based sequence of the rice genome.</title>
        <authorList>
            <consortium name="International rice genome sequencing project (IRGSP)"/>
            <person name="Matsumoto T."/>
            <person name="Wu J."/>
            <person name="Kanamori H."/>
            <person name="Katayose Y."/>
            <person name="Fujisawa M."/>
            <person name="Namiki N."/>
            <person name="Mizuno H."/>
            <person name="Yamamoto K."/>
            <person name="Antonio B.A."/>
            <person name="Baba T."/>
            <person name="Sakata K."/>
            <person name="Nagamura Y."/>
            <person name="Aoki H."/>
            <person name="Arikawa K."/>
            <person name="Arita K."/>
            <person name="Bito T."/>
            <person name="Chiden Y."/>
            <person name="Fujitsuka N."/>
            <person name="Fukunaka R."/>
            <person name="Hamada M."/>
            <person name="Harada C."/>
            <person name="Hayashi A."/>
            <person name="Hijishita S."/>
            <person name="Honda M."/>
            <person name="Hosokawa S."/>
            <person name="Ichikawa Y."/>
            <person name="Idonuma A."/>
            <person name="Iijima M."/>
            <person name="Ikeda M."/>
            <person name="Ikeno M."/>
            <person name="Ito K."/>
            <person name="Ito S."/>
            <person name="Ito T."/>
            <person name="Ito Y."/>
            <person name="Ito Y."/>
            <person name="Iwabuchi A."/>
            <person name="Kamiya K."/>
            <person name="Karasawa W."/>
            <person name="Kurita K."/>
            <person name="Katagiri S."/>
            <person name="Kikuta A."/>
            <person name="Kobayashi H."/>
            <person name="Kobayashi N."/>
            <person name="Machita K."/>
            <person name="Maehara T."/>
            <person name="Masukawa M."/>
            <person name="Mizubayashi T."/>
            <person name="Mukai Y."/>
            <person name="Nagasaki H."/>
            <person name="Nagata Y."/>
            <person name="Naito S."/>
            <person name="Nakashima M."/>
            <person name="Nakama Y."/>
            <person name="Nakamichi Y."/>
            <person name="Nakamura M."/>
            <person name="Meguro A."/>
            <person name="Negishi M."/>
            <person name="Ohta I."/>
            <person name="Ohta T."/>
            <person name="Okamoto M."/>
            <person name="Ono N."/>
            <person name="Saji S."/>
            <person name="Sakaguchi M."/>
            <person name="Sakai K."/>
            <person name="Shibata M."/>
            <person name="Shimokawa T."/>
            <person name="Song J."/>
            <person name="Takazaki Y."/>
            <person name="Terasawa K."/>
            <person name="Tsugane M."/>
            <person name="Tsuji K."/>
            <person name="Ueda S."/>
            <person name="Waki K."/>
            <person name="Yamagata H."/>
            <person name="Yamamoto M."/>
            <person name="Yamamoto S."/>
            <person name="Yamane H."/>
            <person name="Yoshiki S."/>
            <person name="Yoshihara R."/>
            <person name="Yukawa K."/>
            <person name="Zhong H."/>
            <person name="Yano M."/>
            <person name="Yuan Q."/>
            <person name="Ouyang S."/>
            <person name="Liu J."/>
            <person name="Jones K.M."/>
            <person name="Gansberger K."/>
            <person name="Moffat K."/>
            <person name="Hill J."/>
            <person name="Bera J."/>
            <person name="Fadrosh D."/>
            <person name="Jin S."/>
            <person name="Johri S."/>
            <person name="Kim M."/>
            <person name="Overton L."/>
            <person name="Reardon M."/>
            <person name="Tsitrin T."/>
            <person name="Vuong H."/>
            <person name="Weaver B."/>
            <person name="Ciecko A."/>
            <person name="Tallon L."/>
            <person name="Jackson J."/>
            <person name="Pai G."/>
            <person name="Aken S.V."/>
            <person name="Utterback T."/>
            <person name="Reidmuller S."/>
            <person name="Feldblyum T."/>
            <person name="Hsiao J."/>
            <person name="Zismann V."/>
            <person name="Iobst S."/>
            <person name="de Vazeille A.R."/>
            <person name="Buell C.R."/>
            <person name="Ying K."/>
            <person name="Li Y."/>
            <person name="Lu T."/>
            <person name="Huang Y."/>
            <person name="Zhao Q."/>
            <person name="Feng Q."/>
            <person name="Zhang L."/>
            <person name="Zhu J."/>
            <person name="Weng Q."/>
            <person name="Mu J."/>
            <person name="Lu Y."/>
            <person name="Fan D."/>
            <person name="Liu Y."/>
            <person name="Guan J."/>
            <person name="Zhang Y."/>
            <person name="Yu S."/>
            <person name="Liu X."/>
            <person name="Zhang Y."/>
            <person name="Hong G."/>
            <person name="Han B."/>
            <person name="Choisne N."/>
            <person name="Demange N."/>
            <person name="Orjeda G."/>
            <person name="Samain S."/>
            <person name="Cattolico L."/>
            <person name="Pelletier E."/>
            <person name="Couloux A."/>
            <person name="Segurens B."/>
            <person name="Wincker P."/>
            <person name="D'Hont A."/>
            <person name="Scarpelli C."/>
            <person name="Weissenbach J."/>
            <person name="Salanoubat M."/>
            <person name="Quetier F."/>
            <person name="Yu Y."/>
            <person name="Kim H.R."/>
            <person name="Rambo T."/>
            <person name="Currie J."/>
            <person name="Collura K."/>
            <person name="Luo M."/>
            <person name="Yang T."/>
            <person name="Ammiraju J.S.S."/>
            <person name="Engler F."/>
            <person name="Soderlund C."/>
            <person name="Wing R.A."/>
            <person name="Palmer L.E."/>
            <person name="de la Bastide M."/>
            <person name="Spiegel L."/>
            <person name="Nascimento L."/>
            <person name="Zutavern T."/>
            <person name="O'Shaughnessy A."/>
            <person name="Dike S."/>
            <person name="Dedhia N."/>
            <person name="Preston R."/>
            <person name="Balija V."/>
            <person name="McCombie W.R."/>
            <person name="Chow T."/>
            <person name="Chen H."/>
            <person name="Chung M."/>
            <person name="Chen C."/>
            <person name="Shaw J."/>
            <person name="Wu H."/>
            <person name="Hsiao K."/>
            <person name="Chao Y."/>
            <person name="Chu M."/>
            <person name="Cheng C."/>
            <person name="Hour A."/>
            <person name="Lee P."/>
            <person name="Lin S."/>
            <person name="Lin Y."/>
            <person name="Liou J."/>
            <person name="Liu S."/>
            <person name="Hsing Y."/>
            <person name="Raghuvanshi S."/>
            <person name="Mohanty A."/>
            <person name="Bharti A.K."/>
            <person name="Gaur A."/>
            <person name="Gupta V."/>
            <person name="Kumar D."/>
            <person name="Ravi V."/>
            <person name="Vij S."/>
            <person name="Kapur A."/>
            <person name="Khurana P."/>
            <person name="Khurana P."/>
            <person name="Khurana J.P."/>
            <person name="Tyagi A.K."/>
            <person name="Gaikwad K."/>
            <person name="Singh A."/>
            <person name="Dalal V."/>
            <person name="Srivastava S."/>
            <person name="Dixit A."/>
            <person name="Pal A.K."/>
            <person name="Ghazi I.A."/>
            <person name="Yadav M."/>
            <person name="Pandit A."/>
            <person name="Bhargava A."/>
            <person name="Sureshbabu K."/>
            <person name="Batra K."/>
            <person name="Sharma T.R."/>
            <person name="Mohapatra T."/>
            <person name="Singh N.K."/>
            <person name="Messing J."/>
            <person name="Nelson A.B."/>
            <person name="Fuks G."/>
            <person name="Kavchok S."/>
            <person name="Keizer G."/>
            <person name="Linton E."/>
            <person name="Llaca V."/>
            <person name="Song R."/>
            <person name="Tanyolac B."/>
            <person name="Young S."/>
            <person name="Ho-Il K."/>
            <person name="Hahn J.H."/>
            <person name="Sangsakoo G."/>
            <person name="Vanavichit A."/>
            <person name="de Mattos Luiz.A.T."/>
            <person name="Zimmer P.D."/>
            <person name="Malone G."/>
            <person name="Dellagostin O."/>
            <person name="de Oliveira A.C."/>
            <person name="Bevan M."/>
            <person name="Bancroft I."/>
            <person name="Minx P."/>
            <person name="Cordum H."/>
            <person name="Wilson R."/>
            <person name="Cheng Z."/>
            <person name="Jin W."/>
            <person name="Jiang J."/>
            <person name="Leong S.A."/>
            <person name="Iwama H."/>
            <person name="Gojobori T."/>
            <person name="Itoh T."/>
            <person name="Niimura Y."/>
            <person name="Fujii Y."/>
            <person name="Habara T."/>
            <person name="Sakai H."/>
            <person name="Sato Y."/>
            <person name="Wilson G."/>
            <person name="Kumar K."/>
            <person name="McCouch S."/>
            <person name="Juretic N."/>
            <person name="Hoen D."/>
            <person name="Wright S."/>
            <person name="Bruskiewich R."/>
            <person name="Bureau T."/>
            <person name="Miyao A."/>
            <person name="Hirochika H."/>
            <person name="Nishikawa T."/>
            <person name="Kadowaki K."/>
            <person name="Sugiura M."/>
            <person name="Burr B."/>
            <person name="Sasaki T."/>
        </authorList>
    </citation>
    <scope>NUCLEOTIDE SEQUENCE [LARGE SCALE GENOMIC DNA]</scope>
    <source>
        <strain evidence="3">cv. Nipponbare</strain>
    </source>
</reference>
<dbReference type="Proteomes" id="UP000059680">
    <property type="component" value="Chromosome 2"/>
</dbReference>
<feature type="compositionally biased region" description="Basic residues" evidence="1">
    <location>
        <begin position="184"/>
        <end position="206"/>
    </location>
</feature>
<sequence>AEWTVGLEVEQDAGDGADGGGERDEKAGEAERLQADPGGCPPPDAAVGDVHLDGEVDGERPEAERPQDAHHVVEEGQQHRHHRRHRHEARPPRQPEHAHLYPPQVVVAAGEAVGPPPLRPPLHEGEERLAVHLVRPHQVYHDRHVGHVQQPVGLVEAEAGEEVPRRVVAERRVPHASAQQVEHARHHHADPRRLPHRPRLRRRRPQRVLDLDEDDGVGVGEGDVPQRLQVAPHLLRGGDDVAGLGDEAHGDAHGAAGERAVLGDLGGAEGEADGGVGEGHDGGEDGEPPDLVEVGDLGEEHLDDAEHDHVHVAGGVAWILLSSRVEAVGTLDRPHANGGGDGVTDGHSQKVEVLNASANLHLGTAEVGLDGVHVGVVPSAGGGVAGAVAVGEEVGGEVDDGSKEEHDGGAHHPAQLRDRPRQRQHT</sequence>
<dbReference type="Gramene" id="Os02t0102250-00">
    <property type="protein sequence ID" value="Os02t0102250-00"/>
    <property type="gene ID" value="Os02g0102250"/>
</dbReference>
<gene>
    <name evidence="2" type="ordered locus">Os02g0102250</name>
    <name evidence="2" type="ORF">OSNPB_020102250</name>
</gene>
<evidence type="ECO:0000313" key="2">
    <source>
        <dbReference type="EMBL" id="BAS76523.1"/>
    </source>
</evidence>
<reference evidence="2 3" key="2">
    <citation type="journal article" date="2013" name="Plant Cell Physiol.">
        <title>Rice Annotation Project Database (RAP-DB): an integrative and interactive database for rice genomics.</title>
        <authorList>
            <person name="Sakai H."/>
            <person name="Lee S.S."/>
            <person name="Tanaka T."/>
            <person name="Numa H."/>
            <person name="Kim J."/>
            <person name="Kawahara Y."/>
            <person name="Wakimoto H."/>
            <person name="Yang C.C."/>
            <person name="Iwamoto M."/>
            <person name="Abe T."/>
            <person name="Yamada Y."/>
            <person name="Muto A."/>
            <person name="Inokuchi H."/>
            <person name="Ikemura T."/>
            <person name="Matsumoto T."/>
            <person name="Sasaki T."/>
            <person name="Itoh T."/>
        </authorList>
    </citation>
    <scope>NUCLEOTIDE SEQUENCE [LARGE SCALE GENOMIC DNA]</scope>
    <source>
        <strain evidence="3">cv. Nipponbare</strain>
    </source>
</reference>
<reference evidence="2 3" key="3">
    <citation type="journal article" date="2013" name="Rice">
        <title>Improvement of the Oryza sativa Nipponbare reference genome using next generation sequence and optical map data.</title>
        <authorList>
            <person name="Kawahara Y."/>
            <person name="de la Bastide M."/>
            <person name="Hamilton J.P."/>
            <person name="Kanamori H."/>
            <person name="McCombie W.R."/>
            <person name="Ouyang S."/>
            <person name="Schwartz D.C."/>
            <person name="Tanaka T."/>
            <person name="Wu J."/>
            <person name="Zhou S."/>
            <person name="Childs K.L."/>
            <person name="Davidson R.M."/>
            <person name="Lin H."/>
            <person name="Quesada-Ocampo L."/>
            <person name="Vaillancourt B."/>
            <person name="Sakai H."/>
            <person name="Lee S.S."/>
            <person name="Kim J."/>
            <person name="Numa H."/>
            <person name="Itoh T."/>
            <person name="Buell C.R."/>
            <person name="Matsumoto T."/>
        </authorList>
    </citation>
    <scope>NUCLEOTIDE SEQUENCE [LARGE SCALE GENOMIC DNA]</scope>
    <source>
        <strain evidence="3">cv. Nipponbare</strain>
    </source>
</reference>
<protein>
    <submittedName>
        <fullName evidence="2">Os02g0102250 protein</fullName>
    </submittedName>
</protein>
<feature type="region of interest" description="Disordered" evidence="1">
    <location>
        <begin position="1"/>
        <end position="98"/>
    </location>
</feature>
<feature type="compositionally biased region" description="Basic and acidic residues" evidence="1">
    <location>
        <begin position="20"/>
        <end position="34"/>
    </location>
</feature>
<feature type="region of interest" description="Disordered" evidence="1">
    <location>
        <begin position="265"/>
        <end position="294"/>
    </location>
</feature>
<dbReference type="eggNOG" id="ENOG502R4KX">
    <property type="taxonomic scope" value="Eukaryota"/>
</dbReference>
<organism evidence="2 3">
    <name type="scientific">Oryza sativa subsp. japonica</name>
    <name type="common">Rice</name>
    <dbReference type="NCBI Taxonomy" id="39947"/>
    <lineage>
        <taxon>Eukaryota</taxon>
        <taxon>Viridiplantae</taxon>
        <taxon>Streptophyta</taxon>
        <taxon>Embryophyta</taxon>
        <taxon>Tracheophyta</taxon>
        <taxon>Spermatophyta</taxon>
        <taxon>Magnoliopsida</taxon>
        <taxon>Liliopsida</taxon>
        <taxon>Poales</taxon>
        <taxon>Poaceae</taxon>
        <taxon>BOP clade</taxon>
        <taxon>Oryzoideae</taxon>
        <taxon>Oryzeae</taxon>
        <taxon>Oryzinae</taxon>
        <taxon>Oryza</taxon>
        <taxon>Oryza sativa</taxon>
    </lineage>
</organism>
<feature type="region of interest" description="Disordered" evidence="1">
    <location>
        <begin position="173"/>
        <end position="225"/>
    </location>
</feature>
<feature type="region of interest" description="Disordered" evidence="1">
    <location>
        <begin position="391"/>
        <end position="426"/>
    </location>
</feature>
<dbReference type="FunCoup" id="A0A0P0VDQ5">
    <property type="interactions" value="7"/>
</dbReference>
<keyword evidence="3" id="KW-1185">Reference proteome</keyword>
<proteinExistence type="predicted"/>
<feature type="compositionally biased region" description="Basic and acidic residues" evidence="1">
    <location>
        <begin position="50"/>
        <end position="78"/>
    </location>
</feature>
<evidence type="ECO:0000313" key="3">
    <source>
        <dbReference type="Proteomes" id="UP000059680"/>
    </source>
</evidence>
<dbReference type="AlphaFoldDB" id="A0A0P0VDQ5"/>